<reference evidence="1" key="1">
    <citation type="submission" date="2024-04" db="EMBL/GenBank/DDBJ databases">
        <authorList>
            <consortium name="Molecular Ecology Group"/>
        </authorList>
    </citation>
    <scope>NUCLEOTIDE SEQUENCE</scope>
</reference>
<dbReference type="Proteomes" id="UP001497644">
    <property type="component" value="Chromosome 3"/>
</dbReference>
<accession>A0AAV2NM55</accession>
<proteinExistence type="predicted"/>
<evidence type="ECO:0000313" key="1">
    <source>
        <dbReference type="EMBL" id="CAL1681406.1"/>
    </source>
</evidence>
<gene>
    <name evidence="1" type="ORF">LPLAT_LOCUS7443</name>
</gene>
<evidence type="ECO:0000313" key="2">
    <source>
        <dbReference type="Proteomes" id="UP001497644"/>
    </source>
</evidence>
<organism evidence="1 2">
    <name type="scientific">Lasius platythorax</name>
    <dbReference type="NCBI Taxonomy" id="488582"/>
    <lineage>
        <taxon>Eukaryota</taxon>
        <taxon>Metazoa</taxon>
        <taxon>Ecdysozoa</taxon>
        <taxon>Arthropoda</taxon>
        <taxon>Hexapoda</taxon>
        <taxon>Insecta</taxon>
        <taxon>Pterygota</taxon>
        <taxon>Neoptera</taxon>
        <taxon>Endopterygota</taxon>
        <taxon>Hymenoptera</taxon>
        <taxon>Apocrita</taxon>
        <taxon>Aculeata</taxon>
        <taxon>Formicoidea</taxon>
        <taxon>Formicidae</taxon>
        <taxon>Formicinae</taxon>
        <taxon>Lasius</taxon>
        <taxon>Lasius</taxon>
    </lineage>
</organism>
<name>A0AAV2NM55_9HYME</name>
<dbReference type="AlphaFoldDB" id="A0AAV2NM55"/>
<dbReference type="EMBL" id="OZ034826">
    <property type="protein sequence ID" value="CAL1681406.1"/>
    <property type="molecule type" value="Genomic_DNA"/>
</dbReference>
<protein>
    <submittedName>
        <fullName evidence="1">Uncharacterized protein</fullName>
    </submittedName>
</protein>
<sequence>MGLSYKYDSVIQLSKIFTYLEEITIVNHLRTWEEESKSDECKCRLCALIHLSKLAHQFAKEKNTYPKKWDEKAKLEWLYE</sequence>
<keyword evidence="2" id="KW-1185">Reference proteome</keyword>